<dbReference type="Proteomes" id="UP000228528">
    <property type="component" value="Unassembled WGS sequence"/>
</dbReference>
<gene>
    <name evidence="1" type="ORF">COU30_03290</name>
</gene>
<proteinExistence type="predicted"/>
<organism evidence="1 2">
    <name type="scientific">Candidatus Magasanikbacteria bacterium CG10_big_fil_rev_8_21_14_0_10_38_6</name>
    <dbReference type="NCBI Taxonomy" id="1974647"/>
    <lineage>
        <taxon>Bacteria</taxon>
        <taxon>Candidatus Magasanikiibacteriota</taxon>
    </lineage>
</organism>
<feature type="non-terminal residue" evidence="1">
    <location>
        <position position="1"/>
    </location>
</feature>
<reference evidence="2" key="1">
    <citation type="submission" date="2017-09" db="EMBL/GenBank/DDBJ databases">
        <title>Depth-based differentiation of microbial function through sediment-hosted aquifers and enrichment of novel symbionts in the deep terrestrial subsurface.</title>
        <authorList>
            <person name="Probst A.J."/>
            <person name="Ladd B."/>
            <person name="Jarett J.K."/>
            <person name="Geller-Mcgrath D.E."/>
            <person name="Sieber C.M.K."/>
            <person name="Emerson J.B."/>
            <person name="Anantharaman K."/>
            <person name="Thomas B.C."/>
            <person name="Malmstrom R."/>
            <person name="Stieglmeier M."/>
            <person name="Klingl A."/>
            <person name="Woyke T."/>
            <person name="Ryan C.M."/>
            <person name="Banfield J.F."/>
        </authorList>
    </citation>
    <scope>NUCLEOTIDE SEQUENCE [LARGE SCALE GENOMIC DNA]</scope>
</reference>
<sequence>IQVVQSENIPLPREARPLSFRIHPKSSFPHSDSAEPKKEKWVVVSAYSLDPGQTDDTPCIPANGEDLCKLREQKGFHDTIAANFLRMGTQVKIPELYGNKVLVARDRMNTRYNGTNRIDLLLDSREEAIKFGIKYVKLEIY</sequence>
<evidence type="ECO:0008006" key="3">
    <source>
        <dbReference type="Google" id="ProtNLM"/>
    </source>
</evidence>
<dbReference type="CDD" id="cd22784">
    <property type="entry name" value="DPBB_MltA_YuiC-like"/>
    <property type="match status" value="1"/>
</dbReference>
<evidence type="ECO:0000313" key="2">
    <source>
        <dbReference type="Proteomes" id="UP000228528"/>
    </source>
</evidence>
<evidence type="ECO:0000313" key="1">
    <source>
        <dbReference type="EMBL" id="PIR77287.1"/>
    </source>
</evidence>
<dbReference type="AlphaFoldDB" id="A0A2M6P0Q8"/>
<protein>
    <recommendedName>
        <fullName evidence="3">3D domain-containing protein</fullName>
    </recommendedName>
</protein>
<name>A0A2M6P0Q8_9BACT</name>
<accession>A0A2M6P0Q8</accession>
<dbReference type="EMBL" id="PFBW01000144">
    <property type="protein sequence ID" value="PIR77287.1"/>
    <property type="molecule type" value="Genomic_DNA"/>
</dbReference>
<comment type="caution">
    <text evidence="1">The sequence shown here is derived from an EMBL/GenBank/DDBJ whole genome shotgun (WGS) entry which is preliminary data.</text>
</comment>